<sequence>MSSSRSIATAICPSAPFLVPRRACILLRNVHPVVRSVAAKHDAAHPRPGRPQTQSSFLRRAKSKQGRFVPPPVLDEDSGELLSSFRQLCASGDLQGAIRLYPNLLGNALLTHNDILHVARLLHNYFRRLPRATKPQAMPVLLQFSDRLIQDIRNGTVPPHSAASLHLISFLKEAKEFGSGAEFWSWLRRKDNDYVDAAVYGAAIEMLASQRKVELPELETLYTEALRRFPGNFAEYHLSPEAIVLDRGQPVMIKGLPMSLLQGIVTARLAYGDWRNAYLAFDTALRLYPTQVPERFFELFIHGRPLAESYTVFMMACRSGVILRPEQLTVVLRNLADSQFRAPVQERLLAVQGMLNAVHAYAGVGGSVGGHHLSTLVKGFEGLLPGFSSQENLASDAINQLIGYTARETMLNMSRAGVPLTLSTIASLVGLAGKARLPELLGRAIQDILNAGLEPNEVVHRSMVLAAGQIKHIELLEWSWRSLVESSEASGTQLDVRDWQALARASINADHISFVRQQTSALSHAVTDEITKIIEHELAKGQPTAGRGMVFTNADNECVNKGMPELKSQVEAICALIASGKLRNFFEHPLPTSLVPRPSLGSEPALRAVYDELTTDPRLATTNQPLQSAMKSASGYPLDALRYANWTSVNELLNDADAHEAGRQRVIEKAQREGGGRTKLEAAVRSFSRPTLAPRRSLGDQEADGGSGAARGNPVADDDASGESIDAARQEVRRLRALQDQPRFALNP</sequence>
<comment type="caution">
    <text evidence="2">The sequence shown here is derived from an EMBL/GenBank/DDBJ whole genome shotgun (WGS) entry which is preliminary data.</text>
</comment>
<accession>A0ABQ8GN32</accession>
<name>A0ABQ8GN32_9PEZI</name>
<evidence type="ECO:0000313" key="3">
    <source>
        <dbReference type="Proteomes" id="UP000774617"/>
    </source>
</evidence>
<organism evidence="2 3">
    <name type="scientific">Macrophomina phaseolina</name>
    <dbReference type="NCBI Taxonomy" id="35725"/>
    <lineage>
        <taxon>Eukaryota</taxon>
        <taxon>Fungi</taxon>
        <taxon>Dikarya</taxon>
        <taxon>Ascomycota</taxon>
        <taxon>Pezizomycotina</taxon>
        <taxon>Dothideomycetes</taxon>
        <taxon>Dothideomycetes incertae sedis</taxon>
        <taxon>Botryosphaeriales</taxon>
        <taxon>Botryosphaeriaceae</taxon>
        <taxon>Macrophomina</taxon>
    </lineage>
</organism>
<proteinExistence type="predicted"/>
<dbReference type="EMBL" id="JAGTJR010000006">
    <property type="protein sequence ID" value="KAH7058773.1"/>
    <property type="molecule type" value="Genomic_DNA"/>
</dbReference>
<evidence type="ECO:0000313" key="2">
    <source>
        <dbReference type="EMBL" id="KAH7058773.1"/>
    </source>
</evidence>
<feature type="region of interest" description="Disordered" evidence="1">
    <location>
        <begin position="669"/>
        <end position="728"/>
    </location>
</feature>
<evidence type="ECO:0000256" key="1">
    <source>
        <dbReference type="SAM" id="MobiDB-lite"/>
    </source>
</evidence>
<feature type="compositionally biased region" description="Basic and acidic residues" evidence="1">
    <location>
        <begin position="669"/>
        <end position="682"/>
    </location>
</feature>
<feature type="region of interest" description="Disordered" evidence="1">
    <location>
        <begin position="38"/>
        <end position="71"/>
    </location>
</feature>
<dbReference type="Proteomes" id="UP000774617">
    <property type="component" value="Unassembled WGS sequence"/>
</dbReference>
<gene>
    <name evidence="2" type="ORF">B0J12DRAFT_737397</name>
</gene>
<protein>
    <recommendedName>
        <fullName evidence="4">Pentatricopeptide repeat protein</fullName>
    </recommendedName>
</protein>
<keyword evidence="3" id="KW-1185">Reference proteome</keyword>
<evidence type="ECO:0008006" key="4">
    <source>
        <dbReference type="Google" id="ProtNLM"/>
    </source>
</evidence>
<reference evidence="2 3" key="1">
    <citation type="journal article" date="2021" name="Nat. Commun.">
        <title>Genetic determinants of endophytism in the Arabidopsis root mycobiome.</title>
        <authorList>
            <person name="Mesny F."/>
            <person name="Miyauchi S."/>
            <person name="Thiergart T."/>
            <person name="Pickel B."/>
            <person name="Atanasova L."/>
            <person name="Karlsson M."/>
            <person name="Huettel B."/>
            <person name="Barry K.W."/>
            <person name="Haridas S."/>
            <person name="Chen C."/>
            <person name="Bauer D."/>
            <person name="Andreopoulos W."/>
            <person name="Pangilinan J."/>
            <person name="LaButti K."/>
            <person name="Riley R."/>
            <person name="Lipzen A."/>
            <person name="Clum A."/>
            <person name="Drula E."/>
            <person name="Henrissat B."/>
            <person name="Kohler A."/>
            <person name="Grigoriev I.V."/>
            <person name="Martin F.M."/>
            <person name="Hacquard S."/>
        </authorList>
    </citation>
    <scope>NUCLEOTIDE SEQUENCE [LARGE SCALE GENOMIC DNA]</scope>
    <source>
        <strain evidence="2 3">MPI-SDFR-AT-0080</strain>
    </source>
</reference>